<dbReference type="KEGG" id="buo:BRPE64_ACDS14930"/>
<dbReference type="HOGENOM" id="CLU_3306017_0_0_4"/>
<evidence type="ECO:0000256" key="1">
    <source>
        <dbReference type="SAM" id="MobiDB-lite"/>
    </source>
</evidence>
<dbReference type="Proteomes" id="UP000013966">
    <property type="component" value="Chromosome 1"/>
</dbReference>
<evidence type="ECO:0000313" key="3">
    <source>
        <dbReference type="Proteomes" id="UP000013966"/>
    </source>
</evidence>
<reference evidence="2 3" key="1">
    <citation type="journal article" date="2013" name="Genome Announc.">
        <title>Complete Genome Sequence of Burkholderia sp. Strain RPE64, Bacterial Symbiont of the Bean Bug Riptortus pedestris.</title>
        <authorList>
            <person name="Shibata T.F."/>
            <person name="Maeda T."/>
            <person name="Nikoh N."/>
            <person name="Yamaguchi K."/>
            <person name="Oshima K."/>
            <person name="Hattori M."/>
            <person name="Nishiyama T."/>
            <person name="Hasebe M."/>
            <person name="Fukatsu T."/>
            <person name="Kikuchi Y."/>
            <person name="Shigenobu S."/>
        </authorList>
    </citation>
    <scope>NUCLEOTIDE SEQUENCE [LARGE SCALE GENOMIC DNA]</scope>
</reference>
<dbReference type="EMBL" id="AP013058">
    <property type="protein sequence ID" value="BAN23247.1"/>
    <property type="molecule type" value="Genomic_DNA"/>
</dbReference>
<organism evidence="2 3">
    <name type="scientific">Caballeronia insecticola</name>
    <dbReference type="NCBI Taxonomy" id="758793"/>
    <lineage>
        <taxon>Bacteria</taxon>
        <taxon>Pseudomonadati</taxon>
        <taxon>Pseudomonadota</taxon>
        <taxon>Betaproteobacteria</taxon>
        <taxon>Burkholderiales</taxon>
        <taxon>Burkholderiaceae</taxon>
        <taxon>Caballeronia</taxon>
    </lineage>
</organism>
<name>R4WYH5_9BURK</name>
<accession>R4WYH5</accession>
<sequence length="39" mass="4321">MHMGILHTECMMQSSRDERRIGTSPSNAITNASAPRMTT</sequence>
<dbReference type="AlphaFoldDB" id="R4WYH5"/>
<evidence type="ECO:0000313" key="2">
    <source>
        <dbReference type="EMBL" id="BAN23247.1"/>
    </source>
</evidence>
<reference evidence="2 3" key="2">
    <citation type="journal article" date="2018" name="Int. J. Syst. Evol. Microbiol.">
        <title>Burkholderia insecticola sp. nov., a gut symbiotic bacterium of the bean bug Riptortus pedestris.</title>
        <authorList>
            <person name="Takeshita K."/>
            <person name="Tamaki H."/>
            <person name="Ohbayashi T."/>
            <person name="Meng X.-Y."/>
            <person name="Sone T."/>
            <person name="Mitani Y."/>
            <person name="Peeters C."/>
            <person name="Kikuchi Y."/>
            <person name="Vandamme P."/>
        </authorList>
    </citation>
    <scope>NUCLEOTIDE SEQUENCE [LARGE SCALE GENOMIC DNA]</scope>
    <source>
        <strain evidence="2">RPE64</strain>
    </source>
</reference>
<feature type="compositionally biased region" description="Polar residues" evidence="1">
    <location>
        <begin position="23"/>
        <end position="39"/>
    </location>
</feature>
<gene>
    <name evidence="2" type="ORF">BRPE64_ACDS14930</name>
</gene>
<proteinExistence type="predicted"/>
<keyword evidence="3" id="KW-1185">Reference proteome</keyword>
<protein>
    <submittedName>
        <fullName evidence="2">Uncharacterized protein</fullName>
    </submittedName>
</protein>
<feature type="region of interest" description="Disordered" evidence="1">
    <location>
        <begin position="1"/>
        <end position="39"/>
    </location>
</feature>